<evidence type="ECO:0000313" key="3">
    <source>
        <dbReference type="Proteomes" id="UP001500503"/>
    </source>
</evidence>
<name>A0ABP8PKS9_9ACTN</name>
<dbReference type="PROSITE" id="PS51257">
    <property type="entry name" value="PROKAR_LIPOPROTEIN"/>
    <property type="match status" value="1"/>
</dbReference>
<comment type="caution">
    <text evidence="2">The sequence shown here is derived from an EMBL/GenBank/DDBJ whole genome shotgun (WGS) entry which is preliminary data.</text>
</comment>
<proteinExistence type="predicted"/>
<reference evidence="3" key="1">
    <citation type="journal article" date="2019" name="Int. J. Syst. Evol. Microbiol.">
        <title>The Global Catalogue of Microorganisms (GCM) 10K type strain sequencing project: providing services to taxonomists for standard genome sequencing and annotation.</title>
        <authorList>
            <consortium name="The Broad Institute Genomics Platform"/>
            <consortium name="The Broad Institute Genome Sequencing Center for Infectious Disease"/>
            <person name="Wu L."/>
            <person name="Ma J."/>
        </authorList>
    </citation>
    <scope>NUCLEOTIDE SEQUENCE [LARGE SCALE GENOMIC DNA]</scope>
    <source>
        <strain evidence="3">JCM 17933</strain>
    </source>
</reference>
<dbReference type="Pfam" id="PF13416">
    <property type="entry name" value="SBP_bac_8"/>
    <property type="match status" value="1"/>
</dbReference>
<evidence type="ECO:0000313" key="2">
    <source>
        <dbReference type="EMBL" id="GAA4489209.1"/>
    </source>
</evidence>
<dbReference type="RefSeq" id="WP_345460426.1">
    <property type="nucleotide sequence ID" value="NZ_BAABHF010000015.1"/>
</dbReference>
<organism evidence="2 3">
    <name type="scientific">Actinoallomurus oryzae</name>
    <dbReference type="NCBI Taxonomy" id="502180"/>
    <lineage>
        <taxon>Bacteria</taxon>
        <taxon>Bacillati</taxon>
        <taxon>Actinomycetota</taxon>
        <taxon>Actinomycetes</taxon>
        <taxon>Streptosporangiales</taxon>
        <taxon>Thermomonosporaceae</taxon>
        <taxon>Actinoallomurus</taxon>
    </lineage>
</organism>
<keyword evidence="3" id="KW-1185">Reference proteome</keyword>
<dbReference type="PANTHER" id="PTHR43649:SF12">
    <property type="entry name" value="DIACETYLCHITOBIOSE BINDING PROTEIN DASA"/>
    <property type="match status" value="1"/>
</dbReference>
<feature type="signal peptide" evidence="1">
    <location>
        <begin position="1"/>
        <end position="19"/>
    </location>
</feature>
<dbReference type="EMBL" id="BAABHF010000015">
    <property type="protein sequence ID" value="GAA4489209.1"/>
    <property type="molecule type" value="Genomic_DNA"/>
</dbReference>
<dbReference type="InterPro" id="IPR050490">
    <property type="entry name" value="Bact_solute-bd_prot1"/>
</dbReference>
<accession>A0ABP8PKS9</accession>
<sequence>MRMHRFGVAAIATALLAVAGCGSGGGSHGARTVTWMSWETIQTNNAMDAAFGAFTKSTGIALKRQEAPNADYAQKLASLIMSKKIPDFFWCSNTEEQTLAAQGLLYDWTAYAKKNQGIDLSKFSPGSLDSWYAKGKLYGIPTLANTYGVFYNKKLFDKAHVKVPAAGWTYDEMFADAAKLTGRNGAKQGLVTQWPLLTNPFGLAQYSVSAGGQPLATTATNVKQVTADPKMVEAAKRYATAIKAGQITTPDYAYNADPAIPAFANGSVPMLFGGQWVAQTMVDDKPSFEWGYVPMPRVDKNVQFTESNGVCSPATLGDPDQVWKAISYLETNVFNETMRKIPVAPIAYQPGSTGYFQALEGQGAGPKSMAATIRYEFAAPVKVQSAFLDGWATKALNILKADWNPAIAGKTDPAAGVAKTMKEINTLASGS</sequence>
<feature type="chain" id="PRO_5046296886" evidence="1">
    <location>
        <begin position="20"/>
        <end position="431"/>
    </location>
</feature>
<evidence type="ECO:0000256" key="1">
    <source>
        <dbReference type="SAM" id="SignalP"/>
    </source>
</evidence>
<keyword evidence="1" id="KW-0732">Signal</keyword>
<protein>
    <submittedName>
        <fullName evidence="2">Sugar ABC transporter substrate-binding protein</fullName>
    </submittedName>
</protein>
<dbReference type="Gene3D" id="3.40.190.10">
    <property type="entry name" value="Periplasmic binding protein-like II"/>
    <property type="match status" value="1"/>
</dbReference>
<dbReference type="InterPro" id="IPR006059">
    <property type="entry name" value="SBP"/>
</dbReference>
<dbReference type="SUPFAM" id="SSF53850">
    <property type="entry name" value="Periplasmic binding protein-like II"/>
    <property type="match status" value="1"/>
</dbReference>
<dbReference type="Proteomes" id="UP001500503">
    <property type="component" value="Unassembled WGS sequence"/>
</dbReference>
<dbReference type="PANTHER" id="PTHR43649">
    <property type="entry name" value="ARABINOSE-BINDING PROTEIN-RELATED"/>
    <property type="match status" value="1"/>
</dbReference>
<gene>
    <name evidence="2" type="ORF">GCM10023191_019650</name>
</gene>